<name>A0AAD5RX44_9PEZI</name>
<feature type="region of interest" description="Disordered" evidence="1">
    <location>
        <begin position="548"/>
        <end position="820"/>
    </location>
</feature>
<feature type="compositionally biased region" description="Basic and acidic residues" evidence="1">
    <location>
        <begin position="694"/>
        <end position="773"/>
    </location>
</feature>
<reference evidence="3" key="1">
    <citation type="submission" date="2022-07" db="EMBL/GenBank/DDBJ databases">
        <title>Draft genome sequence of Zalerion maritima ATCC 34329, a (micro)plastics degrading marine fungus.</title>
        <authorList>
            <person name="Paco A."/>
            <person name="Goncalves M.F.M."/>
            <person name="Rocha-Santos T.A.P."/>
            <person name="Alves A."/>
        </authorList>
    </citation>
    <scope>NUCLEOTIDE SEQUENCE</scope>
    <source>
        <strain evidence="3">ATCC 34329</strain>
    </source>
</reference>
<dbReference type="Pfam" id="PF24355">
    <property type="entry name" value="DUF7514"/>
    <property type="match status" value="1"/>
</dbReference>
<feature type="compositionally biased region" description="Polar residues" evidence="1">
    <location>
        <begin position="803"/>
        <end position="820"/>
    </location>
</feature>
<accession>A0AAD5RX44</accession>
<feature type="compositionally biased region" description="Acidic residues" evidence="1">
    <location>
        <begin position="77"/>
        <end position="110"/>
    </location>
</feature>
<proteinExistence type="predicted"/>
<sequence length="848" mass="93633">MPVQALDMAQAHGSGSVEMNGPRPGPIPPQLGRWGIGPPESSDGTAVMSRNGETNDETEFELDTGSDANTGSKDYSTDSEGESVISTDEESEGEGEGEDKDEDEDEDENDDKERNDQCPKGVTQVRPTYWPATNSAQIPAGHTQPWPPRMQTESAISSNGLSPELMAEIKAMIHHEVVPCVVEKLQRSPSDASFEGHEIPLGGSTGRYASSIASSSAQTEPILASHVRPAHSPRGITAPNMPLSPPPSNASSFSPDSSTKTSPSLRPSQAASIRPVYRSNSSALVQPSGSALRNGLSSPTVQRPTVRFSDRAPPMSSALPETAKDDSRGSRSPRPADFSPIDSKWGVLFDPATGGPTPRLKIVFRGLARYLIDEIEPRNSIVVTAQKMAALYRTHSVENEPHGYPALFRWATPTANSALSELYSAIGAEYYLVPAAPRDPPTVPGLTPEGFATWFTTKVLAYPDEEASRLNRIFEAWPVNADGPLDSGKAERLPKMLGRHLLPKEPLLVQRGMFENGLQKFRESLKQTPKTERVTGAVLLAEKRSSAFGNLGGAAGSHKKASSLRAGRYSDDEQARRSAPSFSNVNYHPESREHRERKHSSPSNGESSGVLARRNSTAASRPTNSSTSTVVYAPQSPSEKGRPDLDRSPTRHRSPSRRRNSYRASEPDISYGNSSAYDKFPSSRSSVYHHSRGSRSDRKYYVSTRDKERDRETDKSRERDRERTRDYGRDRPRNRDRDRERNRDRDRDRERTRERERQRDREYDRESDKDSADYRLASSSSRKRSSVDATPRSDVGSRRRSEAVTSSEKANDSHGPTWNEISPVTLRGILKAATMDTITTVMREKHRN</sequence>
<feature type="compositionally biased region" description="Acidic residues" evidence="1">
    <location>
        <begin position="54"/>
        <end position="64"/>
    </location>
</feature>
<keyword evidence="4" id="KW-1185">Reference proteome</keyword>
<evidence type="ECO:0000313" key="3">
    <source>
        <dbReference type="EMBL" id="KAJ2905257.1"/>
    </source>
</evidence>
<organism evidence="3 4">
    <name type="scientific">Zalerion maritima</name>
    <dbReference type="NCBI Taxonomy" id="339359"/>
    <lineage>
        <taxon>Eukaryota</taxon>
        <taxon>Fungi</taxon>
        <taxon>Dikarya</taxon>
        <taxon>Ascomycota</taxon>
        <taxon>Pezizomycotina</taxon>
        <taxon>Sordariomycetes</taxon>
        <taxon>Lulworthiomycetidae</taxon>
        <taxon>Lulworthiales</taxon>
        <taxon>Lulworthiaceae</taxon>
        <taxon>Zalerion</taxon>
    </lineage>
</organism>
<feature type="compositionally biased region" description="Polar residues" evidence="1">
    <location>
        <begin position="614"/>
        <end position="638"/>
    </location>
</feature>
<feature type="region of interest" description="Disordered" evidence="1">
    <location>
        <begin position="229"/>
        <end position="338"/>
    </location>
</feature>
<feature type="domain" description="DUF7514" evidence="2">
    <location>
        <begin position="347"/>
        <end position="506"/>
    </location>
</feature>
<feature type="region of interest" description="Disordered" evidence="1">
    <location>
        <begin position="1"/>
        <end position="156"/>
    </location>
</feature>
<dbReference type="PANTHER" id="PTHR39611">
    <property type="entry name" value="HYDROXYPROLINE-RICH GLYCOPROTEIN DZ-HRGP-RELATED"/>
    <property type="match status" value="1"/>
</dbReference>
<feature type="compositionally biased region" description="Basic residues" evidence="1">
    <location>
        <begin position="650"/>
        <end position="661"/>
    </location>
</feature>
<feature type="compositionally biased region" description="Low complexity" evidence="1">
    <location>
        <begin position="249"/>
        <end position="264"/>
    </location>
</feature>
<evidence type="ECO:0000259" key="2">
    <source>
        <dbReference type="Pfam" id="PF24355"/>
    </source>
</evidence>
<evidence type="ECO:0000256" key="1">
    <source>
        <dbReference type="SAM" id="MobiDB-lite"/>
    </source>
</evidence>
<feature type="compositionally biased region" description="Polar residues" evidence="1">
    <location>
        <begin position="671"/>
        <end position="686"/>
    </location>
</feature>
<dbReference type="AlphaFoldDB" id="A0AAD5RX44"/>
<feature type="compositionally biased region" description="Polar residues" evidence="1">
    <location>
        <begin position="278"/>
        <end position="303"/>
    </location>
</feature>
<gene>
    <name evidence="3" type="ORF">MKZ38_005959</name>
</gene>
<dbReference type="EMBL" id="JAKWBI020000035">
    <property type="protein sequence ID" value="KAJ2905257.1"/>
    <property type="molecule type" value="Genomic_DNA"/>
</dbReference>
<protein>
    <recommendedName>
        <fullName evidence="2">DUF7514 domain-containing protein</fullName>
    </recommendedName>
</protein>
<evidence type="ECO:0000313" key="4">
    <source>
        <dbReference type="Proteomes" id="UP001201980"/>
    </source>
</evidence>
<dbReference type="PANTHER" id="PTHR39611:SF2">
    <property type="entry name" value="HYDROXYPROLINE-RICH GLYCOPROTEIN DZ-HRGP"/>
    <property type="match status" value="1"/>
</dbReference>
<dbReference type="Proteomes" id="UP001201980">
    <property type="component" value="Unassembled WGS sequence"/>
</dbReference>
<dbReference type="InterPro" id="IPR055936">
    <property type="entry name" value="DUF7514"/>
</dbReference>
<comment type="caution">
    <text evidence="3">The sequence shown here is derived from an EMBL/GenBank/DDBJ whole genome shotgun (WGS) entry which is preliminary data.</text>
</comment>
<feature type="compositionally biased region" description="Basic and acidic residues" evidence="1">
    <location>
        <begin position="639"/>
        <end position="649"/>
    </location>
</feature>